<protein>
    <recommendedName>
        <fullName evidence="4">YD repeat-containing protein</fullName>
    </recommendedName>
</protein>
<dbReference type="EMBL" id="FOXH01000021">
    <property type="protein sequence ID" value="SFQ47237.1"/>
    <property type="molecule type" value="Genomic_DNA"/>
</dbReference>
<accession>A0A1I5YTQ4</accession>
<dbReference type="Proteomes" id="UP000199306">
    <property type="component" value="Unassembled WGS sequence"/>
</dbReference>
<evidence type="ECO:0000313" key="2">
    <source>
        <dbReference type="EMBL" id="SFQ47237.1"/>
    </source>
</evidence>
<sequence length="1009" mass="114261">MKCYLNFFVLKLVFCIALCTNVLGQGSPEASKNSRSQDFPVNQYTGAVSVNIPIYTFTEGAITIPISLSYNTTGIRLRESASWCGLGWTLNAGGMVSRIVRGLPDEGSMEGTDFRKGFYQGGYDQNNDTDDHEPDLFVANINGQSFKFMFDNNKNIQVIPKTDVKILPYVVSSRADSRMNRFAGFKIITADGSCYFFGSEDGLTNKSNVYEYSITQPVNNGTLNRDNLSQDDKNKTLVNAWYLIKIATSNGQKVTFNYKYNYYAFGYMSSYEENSDRSLINNLSPFTTNFLATPVLYSIEGNNTKIEFFKQNYYSCNYLDYETGETVIAMCPGDDANSYTERKDLRNWDNYQNSKGKILKDIIVSSMEAGNWQNKLFYTFNYDYFTADNPWANINLDNTTEGYFRYRLKLNGIVFPDGSTTSFEYYAPTDGRSYPPAYANTEDHWGFYKGGNDLRSLVGTQAICQTNLTPEYNKASDKTTDALLSKTFSLQKITNSVGTETNFEYEVHDAWNYNYPIGGNRISKIITKDLISNVNIVKTYNYRQFANASVSSGFLIMEPVYRFSYPSGVPSEYGYNSGLYQQALFSLGRPIVSYKNVEEVVYSIRGDASSAVNDTYKLGSTKYTFNQNETAVVVCNGSEGYSYKPWTFKPSNDYTSGSMDKVEAFAKNGSRISTTQIEYFTNFESVISGYYIPRYNGQRKKDASTYSMNIAHFGVRKKTEIGYDYSGLNAVQNTTEYYYKNDAIIPQSYRTTYPGKHYQVVKIISKDSRDRQVEQWNKYAADYDFGTHQTTEYDCRYIYDSDARDWVAICDIPVTRDVQNVPTNADARAVYDLKQKNIIVAPIESFLRKNNKIINANYNTYYTGTGFLKDSYSLRYFPLNSFTEAAWSGNGSNLGASMTTDGNYILSNSITSYNQYGLPKTSKTNFGVKSEISFQMNELFPYQSTIGKDTPESQTSTTEYANSVFGVSKETKANGFSNSVTYDGIGRPIRVTDQNNNVLKQVEYKLKGQ</sequence>
<reference evidence="2 3" key="1">
    <citation type="submission" date="2016-10" db="EMBL/GenBank/DDBJ databases">
        <authorList>
            <person name="de Groot N.N."/>
        </authorList>
    </citation>
    <scope>NUCLEOTIDE SEQUENCE [LARGE SCALE GENOMIC DNA]</scope>
    <source>
        <strain evidence="3">E92,LMG 26720,CCM 7988</strain>
    </source>
</reference>
<feature type="signal peptide" evidence="1">
    <location>
        <begin position="1"/>
        <end position="24"/>
    </location>
</feature>
<proteinExistence type="predicted"/>
<name>A0A1I5YTQ4_9BACT</name>
<evidence type="ECO:0008006" key="4">
    <source>
        <dbReference type="Google" id="ProtNLM"/>
    </source>
</evidence>
<evidence type="ECO:0000313" key="3">
    <source>
        <dbReference type="Proteomes" id="UP000199306"/>
    </source>
</evidence>
<feature type="chain" id="PRO_5011595911" description="YD repeat-containing protein" evidence="1">
    <location>
        <begin position="25"/>
        <end position="1009"/>
    </location>
</feature>
<keyword evidence="1" id="KW-0732">Signal</keyword>
<gene>
    <name evidence="2" type="ORF">SAMN04515674_12140</name>
</gene>
<dbReference type="AlphaFoldDB" id="A0A1I5YTQ4"/>
<keyword evidence="3" id="KW-1185">Reference proteome</keyword>
<evidence type="ECO:0000256" key="1">
    <source>
        <dbReference type="SAM" id="SignalP"/>
    </source>
</evidence>
<organism evidence="2 3">
    <name type="scientific">Pseudarcicella hirudinis</name>
    <dbReference type="NCBI Taxonomy" id="1079859"/>
    <lineage>
        <taxon>Bacteria</taxon>
        <taxon>Pseudomonadati</taxon>
        <taxon>Bacteroidota</taxon>
        <taxon>Cytophagia</taxon>
        <taxon>Cytophagales</taxon>
        <taxon>Flectobacillaceae</taxon>
        <taxon>Pseudarcicella</taxon>
    </lineage>
</organism>
<dbReference type="STRING" id="1079859.SAMN04515674_12140"/>